<keyword evidence="3" id="KW-0813">Transport</keyword>
<dbReference type="GO" id="GO:0006896">
    <property type="term" value="P:Golgi to vacuole transport"/>
    <property type="evidence" value="ECO:0007669"/>
    <property type="project" value="TreeGrafter"/>
</dbReference>
<dbReference type="PANTHER" id="PTHR21230:SF26">
    <property type="entry name" value="VESICLE TRANSPORT THROUGH INTERACTION WITH T-SNARES HOMOLOG 1A"/>
    <property type="match status" value="1"/>
</dbReference>
<dbReference type="GO" id="GO:0005789">
    <property type="term" value="C:endoplasmic reticulum membrane"/>
    <property type="evidence" value="ECO:0007669"/>
    <property type="project" value="TreeGrafter"/>
</dbReference>
<dbReference type="InterPro" id="IPR007705">
    <property type="entry name" value="Vesicle_trsprt_v-SNARE_N"/>
</dbReference>
<evidence type="ECO:0000256" key="7">
    <source>
        <dbReference type="ARBA" id="ARBA00023054"/>
    </source>
</evidence>
<dbReference type="OrthoDB" id="430637at2759"/>
<dbReference type="GO" id="GO:0006886">
    <property type="term" value="P:intracellular protein transport"/>
    <property type="evidence" value="ECO:0007669"/>
    <property type="project" value="InterPro"/>
</dbReference>
<dbReference type="GO" id="GO:0005484">
    <property type="term" value="F:SNAP receptor activity"/>
    <property type="evidence" value="ECO:0007669"/>
    <property type="project" value="TreeGrafter"/>
</dbReference>
<dbReference type="GO" id="GO:0005829">
    <property type="term" value="C:cytosol"/>
    <property type="evidence" value="ECO:0007669"/>
    <property type="project" value="GOC"/>
</dbReference>
<evidence type="ECO:0000256" key="9">
    <source>
        <dbReference type="SAM" id="Coils"/>
    </source>
</evidence>
<sequence length="128" mass="14283">MNDLEQKRSKVKDLQNDLEEATELVSQMELEMLNVSGADKVQAGPKVKKYKTQVNVFKKKIQDEMAGLGSFENNRTDLLGNRNVAIGSFGIEEPGSYDQRARLLQGTASLEQSSRKLQDSHRIAIETG</sequence>
<dbReference type="GO" id="GO:0016236">
    <property type="term" value="P:macroautophagy"/>
    <property type="evidence" value="ECO:0007669"/>
    <property type="project" value="TreeGrafter"/>
</dbReference>
<comment type="subcellular location">
    <subcellularLocation>
        <location evidence="1">Membrane</location>
        <topology evidence="1">Single-pass type IV membrane protein</topology>
    </subcellularLocation>
</comment>
<keyword evidence="12" id="KW-1185">Reference proteome</keyword>
<evidence type="ECO:0000256" key="1">
    <source>
        <dbReference type="ARBA" id="ARBA00004211"/>
    </source>
</evidence>
<accession>A0A1R0GYJ1</accession>
<evidence type="ECO:0000259" key="10">
    <source>
        <dbReference type="Pfam" id="PF05008"/>
    </source>
</evidence>
<comment type="similarity">
    <text evidence="2">Belongs to the VTI1 family.</text>
</comment>
<dbReference type="STRING" id="133383.A0A1R0GYJ1"/>
<evidence type="ECO:0000256" key="6">
    <source>
        <dbReference type="ARBA" id="ARBA00022989"/>
    </source>
</evidence>
<gene>
    <name evidence="11" type="ORF">AYI68_g3975</name>
</gene>
<dbReference type="GO" id="GO:0000149">
    <property type="term" value="F:SNARE binding"/>
    <property type="evidence" value="ECO:0007669"/>
    <property type="project" value="TreeGrafter"/>
</dbReference>
<dbReference type="Gene3D" id="1.20.5.110">
    <property type="match status" value="1"/>
</dbReference>
<feature type="coiled-coil region" evidence="9">
    <location>
        <begin position="1"/>
        <end position="31"/>
    </location>
</feature>
<organism evidence="11 12">
    <name type="scientific">Smittium mucronatum</name>
    <dbReference type="NCBI Taxonomy" id="133383"/>
    <lineage>
        <taxon>Eukaryota</taxon>
        <taxon>Fungi</taxon>
        <taxon>Fungi incertae sedis</taxon>
        <taxon>Zoopagomycota</taxon>
        <taxon>Kickxellomycotina</taxon>
        <taxon>Harpellomycetes</taxon>
        <taxon>Harpellales</taxon>
        <taxon>Legeriomycetaceae</taxon>
        <taxon>Smittium</taxon>
    </lineage>
</organism>
<name>A0A1R0GYJ1_9FUNG</name>
<dbReference type="Pfam" id="PF05008">
    <property type="entry name" value="V-SNARE"/>
    <property type="match status" value="1"/>
</dbReference>
<keyword evidence="7 9" id="KW-0175">Coiled coil</keyword>
<dbReference type="AlphaFoldDB" id="A0A1R0GYJ1"/>
<dbReference type="SUPFAM" id="SSF47661">
    <property type="entry name" value="t-snare proteins"/>
    <property type="match status" value="1"/>
</dbReference>
<evidence type="ECO:0000313" key="11">
    <source>
        <dbReference type="EMBL" id="OLY81915.1"/>
    </source>
</evidence>
<dbReference type="Proteomes" id="UP000187455">
    <property type="component" value="Unassembled WGS sequence"/>
</dbReference>
<evidence type="ECO:0000256" key="2">
    <source>
        <dbReference type="ARBA" id="ARBA00006108"/>
    </source>
</evidence>
<dbReference type="InterPro" id="IPR010989">
    <property type="entry name" value="SNARE"/>
</dbReference>
<feature type="domain" description="Vesicle transport v-SNARE N-terminal" evidence="10">
    <location>
        <begin position="3"/>
        <end position="64"/>
    </location>
</feature>
<keyword evidence="6" id="KW-1133">Transmembrane helix</keyword>
<dbReference type="EMBL" id="LSSL01002078">
    <property type="protein sequence ID" value="OLY81915.1"/>
    <property type="molecule type" value="Genomic_DNA"/>
</dbReference>
<keyword evidence="5" id="KW-0653">Protein transport</keyword>
<dbReference type="GO" id="GO:0005794">
    <property type="term" value="C:Golgi apparatus"/>
    <property type="evidence" value="ECO:0007669"/>
    <property type="project" value="TreeGrafter"/>
</dbReference>
<dbReference type="GO" id="GO:0031201">
    <property type="term" value="C:SNARE complex"/>
    <property type="evidence" value="ECO:0007669"/>
    <property type="project" value="TreeGrafter"/>
</dbReference>
<dbReference type="GO" id="GO:0012507">
    <property type="term" value="C:ER to Golgi transport vesicle membrane"/>
    <property type="evidence" value="ECO:0007669"/>
    <property type="project" value="TreeGrafter"/>
</dbReference>
<proteinExistence type="inferred from homology"/>
<protein>
    <submittedName>
        <fullName evidence="11">Vesicle transport v-SNARE protein vti1</fullName>
    </submittedName>
</protein>
<dbReference type="Gene3D" id="1.20.58.400">
    <property type="entry name" value="t-snare proteins"/>
    <property type="match status" value="1"/>
</dbReference>
<evidence type="ECO:0000256" key="8">
    <source>
        <dbReference type="ARBA" id="ARBA00023136"/>
    </source>
</evidence>
<dbReference type="InterPro" id="IPR038407">
    <property type="entry name" value="v-SNARE_N_sf"/>
</dbReference>
<dbReference type="GO" id="GO:0042147">
    <property type="term" value="P:retrograde transport, endosome to Golgi"/>
    <property type="evidence" value="ECO:0007669"/>
    <property type="project" value="TreeGrafter"/>
</dbReference>
<evidence type="ECO:0000313" key="12">
    <source>
        <dbReference type="Proteomes" id="UP000187455"/>
    </source>
</evidence>
<evidence type="ECO:0000256" key="5">
    <source>
        <dbReference type="ARBA" id="ARBA00022927"/>
    </source>
</evidence>
<evidence type="ECO:0000256" key="4">
    <source>
        <dbReference type="ARBA" id="ARBA00022692"/>
    </source>
</evidence>
<dbReference type="GO" id="GO:0031902">
    <property type="term" value="C:late endosome membrane"/>
    <property type="evidence" value="ECO:0007669"/>
    <property type="project" value="TreeGrafter"/>
</dbReference>
<comment type="caution">
    <text evidence="11">The sequence shown here is derived from an EMBL/GenBank/DDBJ whole genome shotgun (WGS) entry which is preliminary data.</text>
</comment>
<keyword evidence="4" id="KW-0812">Transmembrane</keyword>
<dbReference type="GO" id="GO:0048280">
    <property type="term" value="P:vesicle fusion with Golgi apparatus"/>
    <property type="evidence" value="ECO:0007669"/>
    <property type="project" value="TreeGrafter"/>
</dbReference>
<reference evidence="11 12" key="1">
    <citation type="journal article" date="2016" name="Mol. Biol. Evol.">
        <title>Genome-Wide Survey of Gut Fungi (Harpellales) Reveals the First Horizontally Transferred Ubiquitin Gene from a Mosquito Host.</title>
        <authorList>
            <person name="Wang Y."/>
            <person name="White M.M."/>
            <person name="Kvist S."/>
            <person name="Moncalvo J.M."/>
        </authorList>
    </citation>
    <scope>NUCLEOTIDE SEQUENCE [LARGE SCALE GENOMIC DNA]</scope>
    <source>
        <strain evidence="11 12">ALG-7-W6</strain>
    </source>
</reference>
<evidence type="ECO:0000256" key="3">
    <source>
        <dbReference type="ARBA" id="ARBA00022448"/>
    </source>
</evidence>
<dbReference type="GO" id="GO:0006891">
    <property type="term" value="P:intra-Golgi vesicle-mediated transport"/>
    <property type="evidence" value="ECO:0007669"/>
    <property type="project" value="TreeGrafter"/>
</dbReference>
<keyword evidence="8" id="KW-0472">Membrane</keyword>
<dbReference type="PANTHER" id="PTHR21230">
    <property type="entry name" value="VESICLE TRANSPORT V-SNARE PROTEIN VTI1-RELATED"/>
    <property type="match status" value="1"/>
</dbReference>